<comment type="catalytic activity">
    <reaction evidence="1">
        <text>Thiol-dependent hydrolysis of ester, thioester, amide, peptide and isopeptide bonds formed by the C-terminal Gly of ubiquitin (a 76-residue protein attached to proteins as an intracellular targeting signal).</text>
        <dbReference type="EC" id="3.4.19.12"/>
    </reaction>
</comment>
<dbReference type="EC" id="3.4.19.12" evidence="2"/>
<dbReference type="Pfam" id="PF02148">
    <property type="entry name" value="zf-UBP"/>
    <property type="match status" value="1"/>
</dbReference>
<dbReference type="RefSeq" id="XP_025423395.1">
    <property type="nucleotide sequence ID" value="XM_025567610.1"/>
</dbReference>
<dbReference type="CDD" id="cd02667">
    <property type="entry name" value="Peptidase_C19K"/>
    <property type="match status" value="1"/>
</dbReference>
<proteinExistence type="predicted"/>
<dbReference type="AlphaFoldDB" id="A0A8B8GKC6"/>
<keyword evidence="5" id="KW-0862">Zinc</keyword>
<dbReference type="Gene3D" id="3.90.70.10">
    <property type="entry name" value="Cysteine proteinases"/>
    <property type="match status" value="2"/>
</dbReference>
<feature type="region of interest" description="Disordered" evidence="7">
    <location>
        <begin position="495"/>
        <end position="528"/>
    </location>
</feature>
<keyword evidence="10" id="KW-1185">Reference proteome</keyword>
<dbReference type="InterPro" id="IPR038765">
    <property type="entry name" value="Papain-like_cys_pep_sf"/>
</dbReference>
<sequence>MAKGKKKRNRQSSNAPVPDLLNAGDSSDSGEFKSQSTNILKHPCSHVNKAVNFNNVRKRLHKAVLDFLECSEPNCKNHNLEELYICIQCGSFHCCSLDTNHILKHQSTPRSDSHSIAVNIESLIISCHDCKKEISVTSSKKLQSIIDLINHMKELPTGKHKMNSLPVQGCPTKENAQLDKFVLDNSLKKCNGVNKSDDEDDDDAPLLKKTFEPSESIINNVERSRRPPRGLNNLGNTCFYNSVLQCLAQTPFLKNVLLDNSEFGEPITIQLDNEEITVLQEKWSPLTENLCTTLQEITNGRDSTFTPSALLDSLRKKCKMFIGYSQHDSHELLRHLLDSVRDDDLKRYQKTILHHCGLSMRADPKDIDDKKAAKAKELTKKLLQDLLLRPDHVFKGQLLSVVQCQTCGHKSEVTESFLDLSLPISADTTHSLTFQRKKDNDVFNQSKHQAKKERKLALKQGRRKKHELKQFNNKTQESLVLNTDADIEDNMEIETNEIEMSDWKNENKENPESGYGSEKQPSNVTSPSLSITELTTLMNNTPLADHDHQMDADRILDSEKPMDLDSVLPGCSPTNCPSSPQGSSLDSMRANVSPDYMDVGTDSANENQERNNPTPNVSDNNSDGLFDDSKSEDEIEDEEEGEFSQECPQATLQPKPKCKDGECSVLSCLNEFTESEIMTGNNKVSCERCTEQYKQRTNDKKTIYRQSTKQMLISSPPAILILHLKRFQMCYSTTRKMAGDVSFPWVLDIAPYCSVKCQNKLSPGQNRILYSLYGVVEHTGFLHSGHYIAYVKVRDAVKEDSYRLSFLEGSKTKLSKVIDGNDDPSHLAPNGTWYYVSDSLVQQVEPEAVQRCQAYLLFYERIL</sequence>
<dbReference type="RefSeq" id="XP_025423394.1">
    <property type="nucleotide sequence ID" value="XM_025567609.1"/>
</dbReference>
<feature type="compositionally biased region" description="Acidic residues" evidence="7">
    <location>
        <begin position="630"/>
        <end position="643"/>
    </location>
</feature>
<dbReference type="InterPro" id="IPR018200">
    <property type="entry name" value="USP_CS"/>
</dbReference>
<dbReference type="GeneID" id="112692813"/>
<keyword evidence="3" id="KW-0479">Metal-binding</keyword>
<evidence type="ECO:0000313" key="13">
    <source>
        <dbReference type="RefSeq" id="XP_025423395.1"/>
    </source>
</evidence>
<dbReference type="Proteomes" id="UP000694846">
    <property type="component" value="Unplaced"/>
</dbReference>
<dbReference type="SUPFAM" id="SSF57850">
    <property type="entry name" value="RING/U-box"/>
    <property type="match status" value="1"/>
</dbReference>
<evidence type="ECO:0000256" key="3">
    <source>
        <dbReference type="ARBA" id="ARBA00022723"/>
    </source>
</evidence>
<evidence type="ECO:0000256" key="1">
    <source>
        <dbReference type="ARBA" id="ARBA00000707"/>
    </source>
</evidence>
<feature type="region of interest" description="Disordered" evidence="7">
    <location>
        <begin position="439"/>
        <end position="475"/>
    </location>
</feature>
<dbReference type="Pfam" id="PF00443">
    <property type="entry name" value="UCH"/>
    <property type="match status" value="1"/>
</dbReference>
<feature type="domain" description="USP" evidence="8">
    <location>
        <begin position="229"/>
        <end position="862"/>
    </location>
</feature>
<feature type="region of interest" description="Disordered" evidence="7">
    <location>
        <begin position="1"/>
        <end position="35"/>
    </location>
</feature>
<feature type="compositionally biased region" description="Polar residues" evidence="7">
    <location>
        <begin position="24"/>
        <end position="35"/>
    </location>
</feature>
<dbReference type="InterPro" id="IPR001607">
    <property type="entry name" value="Znf_UBP"/>
</dbReference>
<dbReference type="CTD" id="31458"/>
<evidence type="ECO:0000256" key="7">
    <source>
        <dbReference type="SAM" id="MobiDB-lite"/>
    </source>
</evidence>
<evidence type="ECO:0000256" key="5">
    <source>
        <dbReference type="ARBA" id="ARBA00022833"/>
    </source>
</evidence>
<protein>
    <recommendedName>
        <fullName evidence="2">ubiquitinyl hydrolase 1</fullName>
        <ecNumber evidence="2">3.4.19.12</ecNumber>
    </recommendedName>
</protein>
<dbReference type="GO" id="GO:0004843">
    <property type="term" value="F:cysteine-type deubiquitinase activity"/>
    <property type="evidence" value="ECO:0007669"/>
    <property type="project" value="UniProtKB-EC"/>
</dbReference>
<dbReference type="InterPro" id="IPR013083">
    <property type="entry name" value="Znf_RING/FYVE/PHD"/>
</dbReference>
<dbReference type="SUPFAM" id="SSF54001">
    <property type="entry name" value="Cysteine proteinases"/>
    <property type="match status" value="1"/>
</dbReference>
<evidence type="ECO:0000259" key="8">
    <source>
        <dbReference type="PROSITE" id="PS50235"/>
    </source>
</evidence>
<dbReference type="InterPro" id="IPR001394">
    <property type="entry name" value="Peptidase_C19_UCH"/>
</dbReference>
<keyword evidence="11 12" id="KW-0378">Hydrolase</keyword>
<dbReference type="InterPro" id="IPR050185">
    <property type="entry name" value="Ub_carboxyl-term_hydrolase"/>
</dbReference>
<feature type="region of interest" description="Disordered" evidence="7">
    <location>
        <begin position="562"/>
        <end position="659"/>
    </location>
</feature>
<dbReference type="RefSeq" id="XP_025423396.1">
    <property type="nucleotide sequence ID" value="XM_025567611.1"/>
</dbReference>
<evidence type="ECO:0000259" key="9">
    <source>
        <dbReference type="PROSITE" id="PS50271"/>
    </source>
</evidence>
<dbReference type="PANTHER" id="PTHR21646:SF39">
    <property type="entry name" value="UBIQUITIN CARBOXYL-TERMINAL HYDROLASE 16"/>
    <property type="match status" value="1"/>
</dbReference>
<evidence type="ECO:0000256" key="4">
    <source>
        <dbReference type="ARBA" id="ARBA00022771"/>
    </source>
</evidence>
<evidence type="ECO:0000313" key="14">
    <source>
        <dbReference type="RefSeq" id="XP_025423396.1"/>
    </source>
</evidence>
<reference evidence="11 12" key="1">
    <citation type="submission" date="2025-04" db="UniProtKB">
        <authorList>
            <consortium name="RefSeq"/>
        </authorList>
    </citation>
    <scope>IDENTIFICATION</scope>
    <source>
        <tissue evidence="11 12">Whole body</tissue>
    </source>
</reference>
<dbReference type="PROSITE" id="PS50271">
    <property type="entry name" value="ZF_UBP"/>
    <property type="match status" value="1"/>
</dbReference>
<feature type="compositionally biased region" description="Basic residues" evidence="7">
    <location>
        <begin position="1"/>
        <end position="10"/>
    </location>
</feature>
<dbReference type="GO" id="GO:0016579">
    <property type="term" value="P:protein deubiquitination"/>
    <property type="evidence" value="ECO:0007669"/>
    <property type="project" value="InterPro"/>
</dbReference>
<dbReference type="PROSITE" id="PS50235">
    <property type="entry name" value="USP_3"/>
    <property type="match status" value="1"/>
</dbReference>
<feature type="compositionally biased region" description="Polar residues" evidence="7">
    <location>
        <begin position="519"/>
        <end position="528"/>
    </location>
</feature>
<evidence type="ECO:0000313" key="12">
    <source>
        <dbReference type="RefSeq" id="XP_025423394.1"/>
    </source>
</evidence>
<feature type="domain" description="UBP-type" evidence="9">
    <location>
        <begin position="42"/>
        <end position="153"/>
    </location>
</feature>
<dbReference type="InterPro" id="IPR028889">
    <property type="entry name" value="USP"/>
</dbReference>
<dbReference type="PROSITE" id="PS00973">
    <property type="entry name" value="USP_2"/>
    <property type="match status" value="1"/>
</dbReference>
<feature type="compositionally biased region" description="Basic and acidic residues" evidence="7">
    <location>
        <begin position="501"/>
        <end position="511"/>
    </location>
</feature>
<evidence type="ECO:0000256" key="6">
    <source>
        <dbReference type="PROSITE-ProRule" id="PRU00502"/>
    </source>
</evidence>
<evidence type="ECO:0000313" key="11">
    <source>
        <dbReference type="RefSeq" id="XP_025423393.1"/>
    </source>
</evidence>
<gene>
    <name evidence="11 12 13 14" type="primary">LOC112692813</name>
</gene>
<dbReference type="GO" id="GO:0008270">
    <property type="term" value="F:zinc ion binding"/>
    <property type="evidence" value="ECO:0007669"/>
    <property type="project" value="UniProtKB-KW"/>
</dbReference>
<dbReference type="RefSeq" id="XP_025423393.1">
    <property type="nucleotide sequence ID" value="XM_025567608.1"/>
</dbReference>
<dbReference type="Gene3D" id="3.30.40.10">
    <property type="entry name" value="Zinc/RING finger domain, C3HC4 (zinc finger)"/>
    <property type="match status" value="1"/>
</dbReference>
<accession>A0A8B8GKC6</accession>
<evidence type="ECO:0000313" key="10">
    <source>
        <dbReference type="Proteomes" id="UP000694846"/>
    </source>
</evidence>
<feature type="compositionally biased region" description="Polar residues" evidence="7">
    <location>
        <begin position="572"/>
        <end position="586"/>
    </location>
</feature>
<dbReference type="PANTHER" id="PTHR21646">
    <property type="entry name" value="UBIQUITIN CARBOXYL-TERMINAL HYDROLASE"/>
    <property type="match status" value="1"/>
</dbReference>
<evidence type="ECO:0000256" key="2">
    <source>
        <dbReference type="ARBA" id="ARBA00012759"/>
    </source>
</evidence>
<organism evidence="10 13">
    <name type="scientific">Sipha flava</name>
    <name type="common">yellow sugarcane aphid</name>
    <dbReference type="NCBI Taxonomy" id="143950"/>
    <lineage>
        <taxon>Eukaryota</taxon>
        <taxon>Metazoa</taxon>
        <taxon>Ecdysozoa</taxon>
        <taxon>Arthropoda</taxon>
        <taxon>Hexapoda</taxon>
        <taxon>Insecta</taxon>
        <taxon>Pterygota</taxon>
        <taxon>Neoptera</taxon>
        <taxon>Paraneoptera</taxon>
        <taxon>Hemiptera</taxon>
        <taxon>Sternorrhyncha</taxon>
        <taxon>Aphidomorpha</taxon>
        <taxon>Aphidoidea</taxon>
        <taxon>Aphididae</taxon>
        <taxon>Sipha</taxon>
    </lineage>
</organism>
<feature type="compositionally biased region" description="Polar residues" evidence="7">
    <location>
        <begin position="602"/>
        <end position="623"/>
    </location>
</feature>
<name>A0A8B8GKC6_9HEMI</name>
<keyword evidence="4 6" id="KW-0863">Zinc-finger</keyword>
<dbReference type="OrthoDB" id="2020758at2759"/>